<dbReference type="Proteomes" id="UP000579531">
    <property type="component" value="Unassembled WGS sequence"/>
</dbReference>
<dbReference type="RefSeq" id="WP_311240987.1">
    <property type="nucleotide sequence ID" value="NZ_BAABFE010000011.1"/>
</dbReference>
<keyword evidence="2" id="KW-1185">Reference proteome</keyword>
<comment type="caution">
    <text evidence="1">The sequence shown here is derived from an EMBL/GenBank/DDBJ whole genome shotgun (WGS) entry which is preliminary data.</text>
</comment>
<reference evidence="1 2" key="1">
    <citation type="submission" date="2020-08" db="EMBL/GenBank/DDBJ databases">
        <title>Sequencing the genomes of 1000 actinobacteria strains.</title>
        <authorList>
            <person name="Klenk H.-P."/>
        </authorList>
    </citation>
    <scope>NUCLEOTIDE SEQUENCE [LARGE SCALE GENOMIC DNA]</scope>
    <source>
        <strain evidence="1 2">DSM 40129</strain>
    </source>
</reference>
<organism evidence="1 2">
    <name type="scientific">Streptomyces collinus</name>
    <dbReference type="NCBI Taxonomy" id="42684"/>
    <lineage>
        <taxon>Bacteria</taxon>
        <taxon>Bacillati</taxon>
        <taxon>Actinomycetota</taxon>
        <taxon>Actinomycetes</taxon>
        <taxon>Kitasatosporales</taxon>
        <taxon>Streptomycetaceae</taxon>
        <taxon>Streptomyces</taxon>
    </lineage>
</organism>
<dbReference type="GeneID" id="93839396"/>
<evidence type="ECO:0000313" key="2">
    <source>
        <dbReference type="Proteomes" id="UP000579531"/>
    </source>
</evidence>
<dbReference type="EMBL" id="JACHLX010000001">
    <property type="protein sequence ID" value="MBB5811967.1"/>
    <property type="molecule type" value="Genomic_DNA"/>
</dbReference>
<accession>A0AA89PZW6</accession>
<evidence type="ECO:0000313" key="1">
    <source>
        <dbReference type="EMBL" id="MBB5811967.1"/>
    </source>
</evidence>
<name>A0AA89PZW6_STRCU</name>
<protein>
    <submittedName>
        <fullName evidence="1">Uncharacterized protein</fullName>
    </submittedName>
</protein>
<gene>
    <name evidence="1" type="ORF">HNR72_002995</name>
</gene>
<proteinExistence type="predicted"/>
<dbReference type="AlphaFoldDB" id="A0AA89PZW6"/>
<sequence length="59" mass="6818">MTALPIEDFEDLADAAPDHVRLEYIDGRARTKDPLSVEDFEELERRAPETVRLEYINGK</sequence>